<dbReference type="EMBL" id="MVGT01002083">
    <property type="protein sequence ID" value="OVA09415.1"/>
    <property type="molecule type" value="Genomic_DNA"/>
</dbReference>
<dbReference type="Proteomes" id="UP000195402">
    <property type="component" value="Unassembled WGS sequence"/>
</dbReference>
<keyword evidence="9" id="KW-1185">Reference proteome</keyword>
<dbReference type="InterPro" id="IPR001471">
    <property type="entry name" value="AP2/ERF_dom"/>
</dbReference>
<comment type="subcellular location">
    <subcellularLocation>
        <location evidence="1">Nucleus</location>
    </subcellularLocation>
</comment>
<dbReference type="SMART" id="SM00380">
    <property type="entry name" value="AP2"/>
    <property type="match status" value="1"/>
</dbReference>
<evidence type="ECO:0000256" key="3">
    <source>
        <dbReference type="ARBA" id="ARBA00023125"/>
    </source>
</evidence>
<dbReference type="InterPro" id="IPR050913">
    <property type="entry name" value="AP2/ERF_ERF"/>
</dbReference>
<evidence type="ECO:0000256" key="5">
    <source>
        <dbReference type="ARBA" id="ARBA00023242"/>
    </source>
</evidence>
<feature type="domain" description="AP2/ERF" evidence="7">
    <location>
        <begin position="117"/>
        <end position="174"/>
    </location>
</feature>
<feature type="compositionally biased region" description="Polar residues" evidence="6">
    <location>
        <begin position="78"/>
        <end position="91"/>
    </location>
</feature>
<dbReference type="PROSITE" id="PS51032">
    <property type="entry name" value="AP2_ERF"/>
    <property type="match status" value="1"/>
</dbReference>
<feature type="compositionally biased region" description="Basic and acidic residues" evidence="6">
    <location>
        <begin position="228"/>
        <end position="237"/>
    </location>
</feature>
<proteinExistence type="predicted"/>
<protein>
    <submittedName>
        <fullName evidence="8">AP2/ERF domain</fullName>
    </submittedName>
</protein>
<feature type="compositionally biased region" description="Polar residues" evidence="6">
    <location>
        <begin position="186"/>
        <end position="202"/>
    </location>
</feature>
<dbReference type="PANTHER" id="PTHR31194:SF202">
    <property type="entry name" value="ETHYLENE-RESPONSIVE TRANSCRIPTION FACTOR ERF070"/>
    <property type="match status" value="1"/>
</dbReference>
<dbReference type="GO" id="GO:0005634">
    <property type="term" value="C:nucleus"/>
    <property type="evidence" value="ECO:0007669"/>
    <property type="project" value="UniProtKB-SubCell"/>
</dbReference>
<dbReference type="OrthoDB" id="1917565at2759"/>
<feature type="region of interest" description="Disordered" evidence="6">
    <location>
        <begin position="180"/>
        <end position="209"/>
    </location>
</feature>
<dbReference type="InParanoid" id="A0A200QG59"/>
<keyword evidence="4" id="KW-0804">Transcription</keyword>
<feature type="region of interest" description="Disordered" evidence="6">
    <location>
        <begin position="224"/>
        <end position="252"/>
    </location>
</feature>
<reference evidence="8 9" key="1">
    <citation type="journal article" date="2017" name="Mol. Plant">
        <title>The Genome of Medicinal Plant Macleaya cordata Provides New Insights into Benzylisoquinoline Alkaloids Metabolism.</title>
        <authorList>
            <person name="Liu X."/>
            <person name="Liu Y."/>
            <person name="Huang P."/>
            <person name="Ma Y."/>
            <person name="Qing Z."/>
            <person name="Tang Q."/>
            <person name="Cao H."/>
            <person name="Cheng P."/>
            <person name="Zheng Y."/>
            <person name="Yuan Z."/>
            <person name="Zhou Y."/>
            <person name="Liu J."/>
            <person name="Tang Z."/>
            <person name="Zhuo Y."/>
            <person name="Zhang Y."/>
            <person name="Yu L."/>
            <person name="Huang J."/>
            <person name="Yang P."/>
            <person name="Peng Q."/>
            <person name="Zhang J."/>
            <person name="Jiang W."/>
            <person name="Zhang Z."/>
            <person name="Lin K."/>
            <person name="Ro D.K."/>
            <person name="Chen X."/>
            <person name="Xiong X."/>
            <person name="Shang Y."/>
            <person name="Huang S."/>
            <person name="Zeng J."/>
        </authorList>
    </citation>
    <scope>NUCLEOTIDE SEQUENCE [LARGE SCALE GENOMIC DNA]</scope>
    <source>
        <strain evidence="9">cv. BLH2017</strain>
        <tissue evidence="8">Root</tissue>
    </source>
</reference>
<gene>
    <name evidence="8" type="ORF">BVC80_8741g10</name>
</gene>
<evidence type="ECO:0000256" key="2">
    <source>
        <dbReference type="ARBA" id="ARBA00023015"/>
    </source>
</evidence>
<dbReference type="FunCoup" id="A0A200QG59">
    <property type="interactions" value="759"/>
</dbReference>
<evidence type="ECO:0000256" key="1">
    <source>
        <dbReference type="ARBA" id="ARBA00004123"/>
    </source>
</evidence>
<dbReference type="PANTHER" id="PTHR31194">
    <property type="entry name" value="SHN SHINE , DNA BINDING / TRANSCRIPTION FACTOR"/>
    <property type="match status" value="1"/>
</dbReference>
<dbReference type="GO" id="GO:0003677">
    <property type="term" value="F:DNA binding"/>
    <property type="evidence" value="ECO:0007669"/>
    <property type="project" value="UniProtKB-KW"/>
</dbReference>
<keyword evidence="2" id="KW-0805">Transcription regulation</keyword>
<dbReference type="Gene3D" id="3.30.730.10">
    <property type="entry name" value="AP2/ERF domain"/>
    <property type="match status" value="1"/>
</dbReference>
<evidence type="ECO:0000313" key="8">
    <source>
        <dbReference type="EMBL" id="OVA09415.1"/>
    </source>
</evidence>
<dbReference type="AlphaFoldDB" id="A0A200QG59"/>
<dbReference type="GO" id="GO:0003700">
    <property type="term" value="F:DNA-binding transcription factor activity"/>
    <property type="evidence" value="ECO:0007669"/>
    <property type="project" value="InterPro"/>
</dbReference>
<feature type="region of interest" description="Disordered" evidence="6">
    <location>
        <begin position="78"/>
        <end position="105"/>
    </location>
</feature>
<organism evidence="8 9">
    <name type="scientific">Macleaya cordata</name>
    <name type="common">Five-seeded plume-poppy</name>
    <name type="synonym">Bocconia cordata</name>
    <dbReference type="NCBI Taxonomy" id="56857"/>
    <lineage>
        <taxon>Eukaryota</taxon>
        <taxon>Viridiplantae</taxon>
        <taxon>Streptophyta</taxon>
        <taxon>Embryophyta</taxon>
        <taxon>Tracheophyta</taxon>
        <taxon>Spermatophyta</taxon>
        <taxon>Magnoliopsida</taxon>
        <taxon>Ranunculales</taxon>
        <taxon>Papaveraceae</taxon>
        <taxon>Papaveroideae</taxon>
        <taxon>Macleaya</taxon>
    </lineage>
</organism>
<dbReference type="SUPFAM" id="SSF54171">
    <property type="entry name" value="DNA-binding domain"/>
    <property type="match status" value="1"/>
</dbReference>
<accession>A0A200QG59</accession>
<name>A0A200QG59_MACCD</name>
<sequence length="330" mass="37806">MAAPQRKCLSKEKICGRKGKKKRISSEEITKKTRKIRIICDDPDATDSSDVERIEKNGGFKRNIREFRVPFTEPKSSIFESENSENKNTGVKNPKQIGKNPRKRVSLQKIISGSTPKYKGVRQRRWGKWAAEIRDPIRGVRVWLGTYDTAELAKEAYEEASRKFELELENITLSEKKKNNNSISSAMSATNPSVSDYSETQFSHSSPSSVLDVSTSVAYDVAGNSIPIKEDRERKPEFPQQEQQQEEEDNQVPELDIFKELEMALQQQESNCNNDYGYGFNEFEALDKIPIFDGFESGDLMNDLMTMDFDFKLEELWNDEQQPSLNIACQ</sequence>
<dbReference type="PRINTS" id="PR00367">
    <property type="entry name" value="ETHRSPELEMNT"/>
</dbReference>
<dbReference type="CDD" id="cd00018">
    <property type="entry name" value="AP2"/>
    <property type="match status" value="1"/>
</dbReference>
<comment type="caution">
    <text evidence="8">The sequence shown here is derived from an EMBL/GenBank/DDBJ whole genome shotgun (WGS) entry which is preliminary data.</text>
</comment>
<dbReference type="InterPro" id="IPR036955">
    <property type="entry name" value="AP2/ERF_dom_sf"/>
</dbReference>
<dbReference type="STRING" id="56857.A0A200QG59"/>
<dbReference type="InterPro" id="IPR016177">
    <property type="entry name" value="DNA-bd_dom_sf"/>
</dbReference>
<keyword evidence="5" id="KW-0539">Nucleus</keyword>
<evidence type="ECO:0000313" key="9">
    <source>
        <dbReference type="Proteomes" id="UP000195402"/>
    </source>
</evidence>
<evidence type="ECO:0000256" key="4">
    <source>
        <dbReference type="ARBA" id="ARBA00023163"/>
    </source>
</evidence>
<evidence type="ECO:0000256" key="6">
    <source>
        <dbReference type="SAM" id="MobiDB-lite"/>
    </source>
</evidence>
<evidence type="ECO:0000259" key="7">
    <source>
        <dbReference type="PROSITE" id="PS51032"/>
    </source>
</evidence>
<dbReference type="Pfam" id="PF00847">
    <property type="entry name" value="AP2"/>
    <property type="match status" value="1"/>
</dbReference>
<keyword evidence="3" id="KW-0238">DNA-binding</keyword>
<dbReference type="OMA" id="KSICCNS"/>